<dbReference type="AlphaFoldDB" id="R9HZL2"/>
<reference evidence="1 2" key="1">
    <citation type="submission" date="2013-04" db="EMBL/GenBank/DDBJ databases">
        <title>The Genome Sequence of Bacteroides massiliensis dnLKV3.</title>
        <authorList>
            <consortium name="The Broad Institute Genomics Platform"/>
            <consortium name="The Broad Institute Genome Sequencing Center for Infectious Disease"/>
            <person name="Earl A."/>
            <person name="Xavier R."/>
            <person name="Kuhn K."/>
            <person name="Stappenbeck T."/>
            <person name="Walker B."/>
            <person name="Young S."/>
            <person name="Zeng Q."/>
            <person name="Gargeya S."/>
            <person name="Fitzgerald M."/>
            <person name="Haas B."/>
            <person name="Abouelleil A."/>
            <person name="Allen A.W."/>
            <person name="Alvarado L."/>
            <person name="Arachchi H.M."/>
            <person name="Berlin A.M."/>
            <person name="Chapman S.B."/>
            <person name="Gainer-Dewar J."/>
            <person name="Goldberg J."/>
            <person name="Griggs A."/>
            <person name="Gujja S."/>
            <person name="Hansen M."/>
            <person name="Howarth C."/>
            <person name="Imamovic A."/>
            <person name="Ireland A."/>
            <person name="Larimer J."/>
            <person name="McCowan C."/>
            <person name="Murphy C."/>
            <person name="Pearson M."/>
            <person name="Poon T.W."/>
            <person name="Priest M."/>
            <person name="Roberts A."/>
            <person name="Saif S."/>
            <person name="Shea T."/>
            <person name="Sisk P."/>
            <person name="Sykes S."/>
            <person name="Wortman J."/>
            <person name="Nusbaum C."/>
            <person name="Birren B."/>
        </authorList>
    </citation>
    <scope>NUCLEOTIDE SEQUENCE [LARGE SCALE GENOMIC DNA]</scope>
    <source>
        <strain evidence="2">dnLKV3</strain>
    </source>
</reference>
<evidence type="ECO:0000313" key="2">
    <source>
        <dbReference type="Proteomes" id="UP000014200"/>
    </source>
</evidence>
<protein>
    <submittedName>
        <fullName evidence="1">Uncharacterized protein</fullName>
    </submittedName>
</protein>
<dbReference type="STRING" id="1235788.C802_03576"/>
<sequence>MTEQLNHHSNPMKTNGYIRTSSCLECKPCGNDCTIVNNRISFITDSEKKRFSHLLLDSAPKACMGRCGKSCQAALHLVQEVKHRTIPAEQLKIINI</sequence>
<dbReference type="HOGENOM" id="CLU_2509655_0_0_10"/>
<dbReference type="RefSeq" id="WP_016277853.1">
    <property type="nucleotide sequence ID" value="NZ_CAJUNV010000006.1"/>
</dbReference>
<name>R9HZL2_9BACT</name>
<gene>
    <name evidence="1" type="ORF">C802_03576</name>
</gene>
<dbReference type="PATRIC" id="fig|1235788.3.peg.3663"/>
<dbReference type="GeneID" id="82154196"/>
<evidence type="ECO:0000313" key="1">
    <source>
        <dbReference type="EMBL" id="EOS09463.1"/>
    </source>
</evidence>
<comment type="caution">
    <text evidence="1">The sequence shown here is derived from an EMBL/GenBank/DDBJ whole genome shotgun (WGS) entry which is preliminary data.</text>
</comment>
<proteinExistence type="predicted"/>
<organism evidence="1 2">
    <name type="scientific">Phocaeicola sartorii</name>
    <dbReference type="NCBI Taxonomy" id="671267"/>
    <lineage>
        <taxon>Bacteria</taxon>
        <taxon>Pseudomonadati</taxon>
        <taxon>Bacteroidota</taxon>
        <taxon>Bacteroidia</taxon>
        <taxon>Bacteroidales</taxon>
        <taxon>Bacteroidaceae</taxon>
        <taxon>Phocaeicola</taxon>
    </lineage>
</organism>
<keyword evidence="2" id="KW-1185">Reference proteome</keyword>
<dbReference type="EMBL" id="ASSP01000022">
    <property type="protein sequence ID" value="EOS09463.1"/>
    <property type="molecule type" value="Genomic_DNA"/>
</dbReference>
<dbReference type="Proteomes" id="UP000014200">
    <property type="component" value="Unassembled WGS sequence"/>
</dbReference>
<accession>R9HZL2</accession>